<protein>
    <submittedName>
        <fullName evidence="2">Predicted protein</fullName>
    </submittedName>
</protein>
<evidence type="ECO:0000256" key="1">
    <source>
        <dbReference type="SAM" id="MobiDB-lite"/>
    </source>
</evidence>
<accession>F2DDR5</accession>
<organism evidence="2">
    <name type="scientific">Hordeum vulgare subsp. vulgare</name>
    <name type="common">Domesticated barley</name>
    <dbReference type="NCBI Taxonomy" id="112509"/>
    <lineage>
        <taxon>Eukaryota</taxon>
        <taxon>Viridiplantae</taxon>
        <taxon>Streptophyta</taxon>
        <taxon>Embryophyta</taxon>
        <taxon>Tracheophyta</taxon>
        <taxon>Spermatophyta</taxon>
        <taxon>Magnoliopsida</taxon>
        <taxon>Liliopsida</taxon>
        <taxon>Poales</taxon>
        <taxon>Poaceae</taxon>
        <taxon>BOP clade</taxon>
        <taxon>Pooideae</taxon>
        <taxon>Triticodae</taxon>
        <taxon>Triticeae</taxon>
        <taxon>Hordeinae</taxon>
        <taxon>Hordeum</taxon>
    </lineage>
</organism>
<dbReference type="EMBL" id="AK362032">
    <property type="protein sequence ID" value="BAJ93236.1"/>
    <property type="molecule type" value="mRNA"/>
</dbReference>
<evidence type="ECO:0000313" key="2">
    <source>
        <dbReference type="EMBL" id="BAJ93236.1"/>
    </source>
</evidence>
<proteinExistence type="evidence at transcript level"/>
<dbReference type="AlphaFoldDB" id="F2DDR5"/>
<reference evidence="2" key="1">
    <citation type="journal article" date="2011" name="Plant Physiol.">
        <title>Comprehensive sequence analysis of 24,783 barley full-length cDNAs derived from 12 clone libraries.</title>
        <authorList>
            <person name="Matsumoto T."/>
            <person name="Tanaka T."/>
            <person name="Sakai H."/>
            <person name="Amano N."/>
            <person name="Kanamori H."/>
            <person name="Kurita K."/>
            <person name="Kikuta A."/>
            <person name="Kamiya K."/>
            <person name="Yamamoto M."/>
            <person name="Ikawa H."/>
            <person name="Fujii N."/>
            <person name="Hori K."/>
            <person name="Itoh T."/>
            <person name="Sato K."/>
        </authorList>
    </citation>
    <scope>NUCLEOTIDE SEQUENCE</scope>
</reference>
<feature type="region of interest" description="Disordered" evidence="1">
    <location>
        <begin position="1"/>
        <end position="61"/>
    </location>
</feature>
<sequence length="111" mass="12415">MPIRRSPTHLISPRTMQSKPGPLPAPPRNAGPRCRRAGRRLAGAPRRPGPQPPDLRGGRHQQWHNSHALCWRSIRPPPPNNMKCGCDSMFFFCTFSVGKKSGKSILCRERG</sequence>
<name>F2DDR5_HORVV</name>